<evidence type="ECO:0000313" key="1">
    <source>
        <dbReference type="EMBL" id="ACK50939.1"/>
    </source>
</evidence>
<dbReference type="HOGENOM" id="CLU_163946_0_0_5"/>
<protein>
    <recommendedName>
        <fullName evidence="3">MSMEG_0570 family nitrogen starvation response protein</fullName>
    </recommendedName>
</protein>
<gene>
    <name evidence="1" type="ordered locus">Msil_1997</name>
</gene>
<dbReference type="Proteomes" id="UP000002257">
    <property type="component" value="Chromosome"/>
</dbReference>
<evidence type="ECO:0008006" key="3">
    <source>
        <dbReference type="Google" id="ProtNLM"/>
    </source>
</evidence>
<name>B8EPT5_METSB</name>
<dbReference type="KEGG" id="msl:Msil_1997"/>
<accession>B8EPT5</accession>
<dbReference type="AlphaFoldDB" id="B8EPT5"/>
<dbReference type="InterPro" id="IPR023846">
    <property type="entry name" value="CHP04042_MSMEG0570"/>
</dbReference>
<dbReference type="STRING" id="395965.Msil_1997"/>
<keyword evidence="2" id="KW-1185">Reference proteome</keyword>
<dbReference type="EMBL" id="CP001280">
    <property type="protein sequence ID" value="ACK50939.1"/>
    <property type="molecule type" value="Genomic_DNA"/>
</dbReference>
<proteinExistence type="predicted"/>
<reference evidence="1 2" key="1">
    <citation type="journal article" date="2010" name="J. Bacteriol.">
        <title>Complete genome sequence of the aerobic facultative methanotroph Methylocella silvestris BL2.</title>
        <authorList>
            <person name="Chen Y."/>
            <person name="Crombie A."/>
            <person name="Rahman M.T."/>
            <person name="Dedysh S.N."/>
            <person name="Liesack W."/>
            <person name="Stott M.B."/>
            <person name="Alam M."/>
            <person name="Theisen A.R."/>
            <person name="Murrell J.C."/>
            <person name="Dunfield P.F."/>
        </authorList>
    </citation>
    <scope>NUCLEOTIDE SEQUENCE [LARGE SCALE GENOMIC DNA]</scope>
    <source>
        <strain evidence="2">DSM 15510 / CIP 108128 / LMG 27833 / NCIMB 13906 / BL2</strain>
    </source>
</reference>
<sequence>MPEMRFLIRWPDGSPESCYSPSLVVKDYLTPGASYTLDQFVALSRAALTTASARVEARYGRPCSLAQGQLASIEAKARRFAEISDPRVTVDAFEE</sequence>
<dbReference type="OrthoDB" id="195104at2"/>
<evidence type="ECO:0000313" key="2">
    <source>
        <dbReference type="Proteomes" id="UP000002257"/>
    </source>
</evidence>
<dbReference type="RefSeq" id="WP_012591009.1">
    <property type="nucleotide sequence ID" value="NC_011666.1"/>
</dbReference>
<dbReference type="NCBIfam" id="TIGR04042">
    <property type="entry name" value="MSMEG_0570_fam"/>
    <property type="match status" value="1"/>
</dbReference>
<organism evidence="1 2">
    <name type="scientific">Methylocella silvestris (strain DSM 15510 / CIP 108128 / LMG 27833 / NCIMB 13906 / BL2)</name>
    <dbReference type="NCBI Taxonomy" id="395965"/>
    <lineage>
        <taxon>Bacteria</taxon>
        <taxon>Pseudomonadati</taxon>
        <taxon>Pseudomonadota</taxon>
        <taxon>Alphaproteobacteria</taxon>
        <taxon>Hyphomicrobiales</taxon>
        <taxon>Beijerinckiaceae</taxon>
        <taxon>Methylocella</taxon>
    </lineage>
</organism>
<dbReference type="eggNOG" id="COG2072">
    <property type="taxonomic scope" value="Bacteria"/>
</dbReference>